<keyword evidence="1" id="KW-0812">Transmembrane</keyword>
<protein>
    <submittedName>
        <fullName evidence="2">Uncharacterized protein</fullName>
    </submittedName>
</protein>
<feature type="transmembrane region" description="Helical" evidence="1">
    <location>
        <begin position="24"/>
        <end position="43"/>
    </location>
</feature>
<keyword evidence="1" id="KW-1133">Transmembrane helix</keyword>
<sequence>MNGSTCRRVTLTIPRIIPHSHLPFTLTLLLITLLLQLLLLLFIKLI</sequence>
<accession>A0A8S5V6T4</accession>
<reference evidence="2" key="1">
    <citation type="journal article" date="2021" name="Proc. Natl. Acad. Sci. U.S.A.">
        <title>A Catalog of Tens of Thousands of Viruses from Human Metagenomes Reveals Hidden Associations with Chronic Diseases.</title>
        <authorList>
            <person name="Tisza M.J."/>
            <person name="Buck C.B."/>
        </authorList>
    </citation>
    <scope>NUCLEOTIDE SEQUENCE</scope>
    <source>
        <strain evidence="2">CtXt06</strain>
    </source>
</reference>
<evidence type="ECO:0000256" key="1">
    <source>
        <dbReference type="SAM" id="Phobius"/>
    </source>
</evidence>
<proteinExistence type="predicted"/>
<dbReference type="EMBL" id="BK016209">
    <property type="protein sequence ID" value="DAG02405.1"/>
    <property type="molecule type" value="Genomic_DNA"/>
</dbReference>
<name>A0A8S5V6T4_9CAUD</name>
<keyword evidence="1" id="KW-0472">Membrane</keyword>
<organism evidence="2">
    <name type="scientific">CrAss-like virus sp. ctXt06</name>
    <dbReference type="NCBI Taxonomy" id="2825837"/>
    <lineage>
        <taxon>Viruses</taxon>
        <taxon>Duplodnaviria</taxon>
        <taxon>Heunggongvirae</taxon>
        <taxon>Uroviricota</taxon>
        <taxon>Caudoviricetes</taxon>
        <taxon>Crassvirales</taxon>
    </lineage>
</organism>
<evidence type="ECO:0000313" key="2">
    <source>
        <dbReference type="EMBL" id="DAG02405.1"/>
    </source>
</evidence>